<evidence type="ECO:0000313" key="3">
    <source>
        <dbReference type="Proteomes" id="UP000198816"/>
    </source>
</evidence>
<sequence length="103" mass="11031">MHLRVALLGLLLLTIAPMPHAGGLGQPITIRIVNPGFDERMVEVVDNICRQVVISATLAAESSVRAHVCTRGMNKGDVTIRNTLTGAQQRHADIIDDALLTAP</sequence>
<dbReference type="EMBL" id="FNNZ01000002">
    <property type="protein sequence ID" value="SDW27080.1"/>
    <property type="molecule type" value="Genomic_DNA"/>
</dbReference>
<feature type="signal peptide" evidence="1">
    <location>
        <begin position="1"/>
        <end position="21"/>
    </location>
</feature>
<feature type="chain" id="PRO_5011524356" description="UrcA family protein" evidence="1">
    <location>
        <begin position="22"/>
        <end position="103"/>
    </location>
</feature>
<dbReference type="Proteomes" id="UP000198816">
    <property type="component" value="Unassembled WGS sequence"/>
</dbReference>
<evidence type="ECO:0000256" key="1">
    <source>
        <dbReference type="SAM" id="SignalP"/>
    </source>
</evidence>
<protein>
    <recommendedName>
        <fullName evidence="4">UrcA family protein</fullName>
    </recommendedName>
</protein>
<evidence type="ECO:0008006" key="4">
    <source>
        <dbReference type="Google" id="ProtNLM"/>
    </source>
</evidence>
<gene>
    <name evidence="2" type="ORF">SAMN05421783_102306</name>
</gene>
<reference evidence="3" key="1">
    <citation type="submission" date="2016-10" db="EMBL/GenBank/DDBJ databases">
        <authorList>
            <person name="Varghese N."/>
            <person name="Submissions S."/>
        </authorList>
    </citation>
    <scope>NUCLEOTIDE SEQUENCE [LARGE SCALE GENOMIC DNA]</scope>
    <source>
        <strain evidence="3">DSM 217</strain>
    </source>
</reference>
<keyword evidence="3" id="KW-1185">Reference proteome</keyword>
<accession>A0A1H2S6E1</accession>
<keyword evidence="1" id="KW-0732">Signal</keyword>
<name>A0A1H2S6E1_THIRO</name>
<organism evidence="2 3">
    <name type="scientific">Thiocapsa roseopersicina</name>
    <dbReference type="NCBI Taxonomy" id="1058"/>
    <lineage>
        <taxon>Bacteria</taxon>
        <taxon>Pseudomonadati</taxon>
        <taxon>Pseudomonadota</taxon>
        <taxon>Gammaproteobacteria</taxon>
        <taxon>Chromatiales</taxon>
        <taxon>Chromatiaceae</taxon>
        <taxon>Thiocapsa</taxon>
    </lineage>
</organism>
<dbReference type="RefSeq" id="WP_093028398.1">
    <property type="nucleotide sequence ID" value="NZ_FNNZ01000002.1"/>
</dbReference>
<evidence type="ECO:0000313" key="2">
    <source>
        <dbReference type="EMBL" id="SDW27080.1"/>
    </source>
</evidence>
<dbReference type="STRING" id="1058.SAMN05421783_102306"/>
<dbReference type="AlphaFoldDB" id="A0A1H2S6E1"/>
<proteinExistence type="predicted"/>
<dbReference type="OrthoDB" id="5769343at2"/>